<sequence length="449" mass="48429">MQSASPIASAPPADAPTLAVIGAGLRSTVYAQRARATGAVRIVAVAEPDPVRRERFAREHGIPAENVFSGWEDLLAGERLADGVIIGTQDRMHTGPAVAAARKGYHILLEKPIAPTEEEATRILAAAEENDVILAVCHVMRYSPYTRALRTILEDGTIGQVINVQHLEQVGWWHHAHSFVRGNWRKEAESASLLLAKACHDVDWLAYMMGAIPQRVSSFGALTHFTAAARPAGAADRCWDCPLEAICPYSAKRLYLGCLGDPEKEFWPLSAVTEDATPEGVERALRTGPYGRCVYACDNDVVDTQTVSLEFGTGATATITVTAFAALEHRKTRIFGTHGSIDGDGRHLRIHDFVSDSWTEIDTGGGDDASMAGGHGGADESLADAFFSALRHDDPSRILSSGRESLDTHRVVWAAETARKQGTVVTIPPTALSATHLSMTKQEESEYTA</sequence>
<dbReference type="SUPFAM" id="SSF55347">
    <property type="entry name" value="Glyceraldehyde-3-phosphate dehydrogenase-like, C-terminal domain"/>
    <property type="match status" value="1"/>
</dbReference>
<name>A0A1H4PB73_9MICC</name>
<organism evidence="4 5">
    <name type="scientific">Arthrobacter woluwensis</name>
    <dbReference type="NCBI Taxonomy" id="156980"/>
    <lineage>
        <taxon>Bacteria</taxon>
        <taxon>Bacillati</taxon>
        <taxon>Actinomycetota</taxon>
        <taxon>Actinomycetes</taxon>
        <taxon>Micrococcales</taxon>
        <taxon>Micrococcaceae</taxon>
        <taxon>Arthrobacter</taxon>
    </lineage>
</organism>
<comment type="similarity">
    <text evidence="1">Belongs to the Gfo/Idh/MocA family.</text>
</comment>
<dbReference type="Proteomes" id="UP000182652">
    <property type="component" value="Unassembled WGS sequence"/>
</dbReference>
<evidence type="ECO:0000313" key="5">
    <source>
        <dbReference type="Proteomes" id="UP000182652"/>
    </source>
</evidence>
<gene>
    <name evidence="4" type="ORF">SAMN04489745_1923</name>
</gene>
<dbReference type="Gene3D" id="3.40.50.720">
    <property type="entry name" value="NAD(P)-binding Rossmann-like Domain"/>
    <property type="match status" value="1"/>
</dbReference>
<evidence type="ECO:0000259" key="3">
    <source>
        <dbReference type="Pfam" id="PF02894"/>
    </source>
</evidence>
<dbReference type="Pfam" id="PF01408">
    <property type="entry name" value="GFO_IDH_MocA"/>
    <property type="match status" value="1"/>
</dbReference>
<evidence type="ECO:0000313" key="4">
    <source>
        <dbReference type="EMBL" id="SEC04464.1"/>
    </source>
</evidence>
<feature type="domain" description="Gfo/Idh/MocA-like oxidoreductase N-terminal" evidence="2">
    <location>
        <begin position="19"/>
        <end position="137"/>
    </location>
</feature>
<dbReference type="Gene3D" id="3.30.360.10">
    <property type="entry name" value="Dihydrodipicolinate Reductase, domain 2"/>
    <property type="match status" value="1"/>
</dbReference>
<accession>A0A1H4PB73</accession>
<dbReference type="PANTHER" id="PTHR43377:SF2">
    <property type="entry name" value="BINDING ROSSMANN FOLD OXIDOREDUCTASE, PUTATIVE (AFU_ORTHOLOGUE AFUA_4G00560)-RELATED"/>
    <property type="match status" value="1"/>
</dbReference>
<dbReference type="SUPFAM" id="SSF51735">
    <property type="entry name" value="NAD(P)-binding Rossmann-fold domains"/>
    <property type="match status" value="1"/>
</dbReference>
<reference evidence="4 5" key="1">
    <citation type="submission" date="2016-10" db="EMBL/GenBank/DDBJ databases">
        <authorList>
            <person name="de Groot N.N."/>
        </authorList>
    </citation>
    <scope>NUCLEOTIDE SEQUENCE [LARGE SCALE GENOMIC DNA]</scope>
    <source>
        <strain evidence="4 5">DSM 10495</strain>
    </source>
</reference>
<dbReference type="GO" id="GO:0000166">
    <property type="term" value="F:nucleotide binding"/>
    <property type="evidence" value="ECO:0007669"/>
    <property type="project" value="InterPro"/>
</dbReference>
<keyword evidence="5" id="KW-1185">Reference proteome</keyword>
<dbReference type="AlphaFoldDB" id="A0A1H4PB73"/>
<dbReference type="InterPro" id="IPR000683">
    <property type="entry name" value="Gfo/Idh/MocA-like_OxRdtase_N"/>
</dbReference>
<evidence type="ECO:0000256" key="1">
    <source>
        <dbReference type="ARBA" id="ARBA00010928"/>
    </source>
</evidence>
<dbReference type="InterPro" id="IPR051450">
    <property type="entry name" value="Gfo/Idh/MocA_Oxidoreductases"/>
</dbReference>
<protein>
    <submittedName>
        <fullName evidence="4">Oxidoreductase family, C-terminal alpha/beta domain</fullName>
    </submittedName>
</protein>
<evidence type="ECO:0000259" key="2">
    <source>
        <dbReference type="Pfam" id="PF01408"/>
    </source>
</evidence>
<feature type="domain" description="Gfo/Idh/MocA-like oxidoreductase C-terminal" evidence="3">
    <location>
        <begin position="153"/>
        <end position="427"/>
    </location>
</feature>
<proteinExistence type="inferred from homology"/>
<dbReference type="RefSeq" id="WP_217640448.1">
    <property type="nucleotide sequence ID" value="NZ_FNSN01000003.1"/>
</dbReference>
<dbReference type="Pfam" id="PF02894">
    <property type="entry name" value="GFO_IDH_MocA_C"/>
    <property type="match status" value="1"/>
</dbReference>
<dbReference type="EMBL" id="FNSN01000003">
    <property type="protein sequence ID" value="SEC04464.1"/>
    <property type="molecule type" value="Genomic_DNA"/>
</dbReference>
<dbReference type="PANTHER" id="PTHR43377">
    <property type="entry name" value="BILIVERDIN REDUCTASE A"/>
    <property type="match status" value="1"/>
</dbReference>
<dbReference type="STRING" id="156980.SAMN04489745_1923"/>
<dbReference type="InterPro" id="IPR004104">
    <property type="entry name" value="Gfo/Idh/MocA-like_OxRdtase_C"/>
</dbReference>
<dbReference type="InterPro" id="IPR036291">
    <property type="entry name" value="NAD(P)-bd_dom_sf"/>
</dbReference>